<dbReference type="GO" id="GO:0140359">
    <property type="term" value="F:ABC-type transporter activity"/>
    <property type="evidence" value="ECO:0007669"/>
    <property type="project" value="InterPro"/>
</dbReference>
<dbReference type="RefSeq" id="XP_003023055.1">
    <property type="nucleotide sequence ID" value="XM_003023009.1"/>
</dbReference>
<dbReference type="SMART" id="SM00382">
    <property type="entry name" value="AAA"/>
    <property type="match status" value="2"/>
</dbReference>
<dbReference type="InterPro" id="IPR003439">
    <property type="entry name" value="ABC_transporter-like_ATP-bd"/>
</dbReference>
<dbReference type="PROSITE" id="PS50929">
    <property type="entry name" value="ABC_TM1F"/>
    <property type="match status" value="2"/>
</dbReference>
<evidence type="ECO:0000256" key="5">
    <source>
        <dbReference type="ARBA" id="ARBA00022737"/>
    </source>
</evidence>
<dbReference type="SUPFAM" id="SSF90123">
    <property type="entry name" value="ABC transporter transmembrane region"/>
    <property type="match status" value="2"/>
</dbReference>
<feature type="transmembrane region" description="Helical" evidence="12">
    <location>
        <begin position="167"/>
        <end position="187"/>
    </location>
</feature>
<feature type="transmembrane region" description="Helical" evidence="12">
    <location>
        <begin position="69"/>
        <end position="88"/>
    </location>
</feature>
<keyword evidence="3" id="KW-0813">Transport</keyword>
<evidence type="ECO:0000256" key="9">
    <source>
        <dbReference type="ARBA" id="ARBA00023136"/>
    </source>
</evidence>
<dbReference type="HOGENOM" id="CLU_000604_27_6_1"/>
<evidence type="ECO:0000256" key="7">
    <source>
        <dbReference type="ARBA" id="ARBA00022840"/>
    </source>
</evidence>
<evidence type="ECO:0000256" key="6">
    <source>
        <dbReference type="ARBA" id="ARBA00022741"/>
    </source>
</evidence>
<feature type="domain" description="ABC transmembrane type-1" evidence="14">
    <location>
        <begin position="395"/>
        <end position="579"/>
    </location>
</feature>
<dbReference type="PROSITE" id="PS00211">
    <property type="entry name" value="ABC_TRANSPORTER_1"/>
    <property type="match status" value="1"/>
</dbReference>
<evidence type="ECO:0000259" key="13">
    <source>
        <dbReference type="PROSITE" id="PS50893"/>
    </source>
</evidence>
<dbReference type="InterPro" id="IPR011527">
    <property type="entry name" value="ABC1_TM_dom"/>
</dbReference>
<dbReference type="Gene3D" id="1.20.1560.10">
    <property type="entry name" value="ABC transporter type 1, transmembrane domain"/>
    <property type="match status" value="2"/>
</dbReference>
<evidence type="ECO:0000256" key="12">
    <source>
        <dbReference type="SAM" id="Phobius"/>
    </source>
</evidence>
<feature type="compositionally biased region" description="Acidic residues" evidence="11">
    <location>
        <begin position="371"/>
        <end position="385"/>
    </location>
</feature>
<feature type="transmembrane region" description="Helical" evidence="12">
    <location>
        <begin position="406"/>
        <end position="430"/>
    </location>
</feature>
<dbReference type="OrthoDB" id="6500128at2759"/>
<feature type="domain" description="ABC transporter" evidence="13">
    <location>
        <begin position="1264"/>
        <end position="1469"/>
    </location>
</feature>
<dbReference type="PROSITE" id="PS50893">
    <property type="entry name" value="ABC_TRANSPORTER_2"/>
    <property type="match status" value="2"/>
</dbReference>
<comment type="similarity">
    <text evidence="2">Belongs to the ABC transporter superfamily. ABCC family. Conjugate transporter (TC 3.A.1.208) subfamily.</text>
</comment>
<feature type="transmembrane region" description="Helical" evidence="12">
    <location>
        <begin position="133"/>
        <end position="155"/>
    </location>
</feature>
<evidence type="ECO:0000256" key="1">
    <source>
        <dbReference type="ARBA" id="ARBA00004141"/>
    </source>
</evidence>
<evidence type="ECO:0000256" key="2">
    <source>
        <dbReference type="ARBA" id="ARBA00009726"/>
    </source>
</evidence>
<protein>
    <recommendedName>
        <fullName evidence="17">ABC bile acid transporter</fullName>
    </recommendedName>
</protein>
<keyword evidence="16" id="KW-1185">Reference proteome</keyword>
<dbReference type="InterPro" id="IPR017871">
    <property type="entry name" value="ABC_transporter-like_CS"/>
</dbReference>
<proteinExistence type="inferred from homology"/>
<sequence>MSPNIDPVGVGIGIAAAVLILLATLPAFNSIVQKLCHGSYTSLESLPEDQDGEATEESISSYSTTIQMAVIYTASLVGLVASTVKAIMSTTQGSIRYSEVESWFQFGTFVLLLPHVMALSFKQEYASQFRIASYASLASVVQFIMSGFLDVRLLTPAHYDNLTSFQVAIWIIPLVATACLLFACLCLPRRPDVFIKDQVVDRQYTVSALSRFTFAWPGHLVKYIIKNPSIDVHELPRMDHYTRSENLLTKFSERSPAQALWRQIFGLHYITFAKHWILTATEALLDFVPKVSMYFILHSLERKQEGENIGIDNWIWTLILAVGLILSCWTGTWMRWVGDSQLALRIEAQLCAAVFAKAMLKKDTRGAESSTADEDEDEEEVDKEDSEQKGTQQWIINLMGIDAEEVGLSAAFMSTIILSTCTFILSLVVLFKLIKWKSLLAALLIFTILAPLNAWLSKAYSRTQDRLMSARDIKTGVISEALHGLRQIKFVALEKEWQSRIMSVRLNEMNEVWRSCLYDVGMIFCWGTVPTMMTTVALAVYAIFEGKLTASVAFASLEVFFELEDSLSMIPIVITGVIEGMVSLSRLESYLSSPNKEEYRKDSSSITYQNASIAWPSDTCNLEDRFVLENINLTFPNKELSLVCGPTGSGKSLLLGSIFGEADLVCGAISVPMPPFTVYHTPDNDITPDNWIIPSSVAFVAQSPWIENGTLRDNIIFGCPFSAERYKKILDVCALTDDLHILIDGDMTEIGPRGINLSGGQRWRVSLARALYSRAGILVLDDIFSAVDVHVGRHIFEKALTGELGQGRTRILATHHVALCMPKTSYMVVLEDGAMIKAGHPDETDDANTLTKVRSTASAVTKSEAPAPLSFRRRSSSFRDNMGSHSTMAWASRKDSNREKPTTTFVQAEEREIGQVKWGVYKEYLKSSGGAVFWVAVAICLCSAQALGLGRSWWLKIWTGSSKPKEKAQILLNQTVMSMNKPADDALWFYLGIYFALAMSRTLIKSFSHLFIWTGTIRASKDLFEKMTSRVLRAPLRWVDTVPVGRVINRFTLDFATFDSKLGDDLAYLFLDILDLCSILVAAILVSSYILMLTIVLSGVCAHFAIRYMITARELRRIKSQARSPIIEQFGTSLQGIGTIRAFDKAETYMDKMYRNIDDHTSAHYYIILFNEWMAFRTGMADALFGACLTFILMSTKGIEPSLVGFALNFMLDGAQLIGSAIDKYTETQLDMNSTERIIEYSQVVTEDHTGEEVPAGWPSKGRIEVDNITASYSPELPPVLNGLTFSVEPNHRVGIVGRTVLDPVLFSGTIRSNLDPFNEYTDEQLQTALKRVHFQIFSGETDEESGDEEGEEDRSRTPSLDYAISEGGLSLSQGQRQLLCLARAIVARPKVMVLDEATSAVDMKTDALIQRSIREEFQDSTLLVVAHRLTTVADFDRILVMKEGEAVEYDSPGALMKAHGVFWRMVQGSGERKELESLLEDK</sequence>
<feature type="transmembrane region" description="Helical" evidence="12">
    <location>
        <begin position="314"/>
        <end position="336"/>
    </location>
</feature>
<keyword evidence="4 12" id="KW-0812">Transmembrane</keyword>
<feature type="region of interest" description="Disordered" evidence="11">
    <location>
        <begin position="366"/>
        <end position="389"/>
    </location>
</feature>
<dbReference type="FunFam" id="3.40.50.300:FF:000825">
    <property type="entry name" value="ABC bile acid transporter"/>
    <property type="match status" value="1"/>
</dbReference>
<accession>D4D6S5</accession>
<dbReference type="PANTHER" id="PTHR24223">
    <property type="entry name" value="ATP-BINDING CASSETTE SUB-FAMILY C"/>
    <property type="match status" value="1"/>
</dbReference>
<dbReference type="InterPro" id="IPR003593">
    <property type="entry name" value="AAA+_ATPase"/>
</dbReference>
<evidence type="ECO:0000313" key="16">
    <source>
        <dbReference type="Proteomes" id="UP000008383"/>
    </source>
</evidence>
<feature type="domain" description="ABC transmembrane type-1" evidence="14">
    <location>
        <begin position="935"/>
        <end position="1230"/>
    </location>
</feature>
<evidence type="ECO:0000256" key="10">
    <source>
        <dbReference type="ARBA" id="ARBA00023180"/>
    </source>
</evidence>
<gene>
    <name evidence="15" type="ORF">TRV_02802</name>
</gene>
<feature type="region of interest" description="Disordered" evidence="11">
    <location>
        <begin position="880"/>
        <end position="902"/>
    </location>
</feature>
<dbReference type="GeneID" id="9583075"/>
<feature type="transmembrane region" description="Helical" evidence="12">
    <location>
        <begin position="1090"/>
        <end position="1110"/>
    </location>
</feature>
<dbReference type="PANTHER" id="PTHR24223:SF456">
    <property type="entry name" value="MULTIDRUG RESISTANCE-ASSOCIATED PROTEIN LETHAL(2)03659"/>
    <property type="match status" value="1"/>
</dbReference>
<evidence type="ECO:0008006" key="17">
    <source>
        <dbReference type="Google" id="ProtNLM"/>
    </source>
</evidence>
<dbReference type="InterPro" id="IPR027417">
    <property type="entry name" value="P-loop_NTPase"/>
</dbReference>
<keyword evidence="7" id="KW-0067">ATP-binding</keyword>
<dbReference type="FunFam" id="1.20.1560.10:FF:000013">
    <property type="entry name" value="ABC transporter C family member 2"/>
    <property type="match status" value="1"/>
</dbReference>
<dbReference type="CDD" id="cd18604">
    <property type="entry name" value="ABC_6TM_VMR1_D2_like"/>
    <property type="match status" value="1"/>
</dbReference>
<comment type="subcellular location">
    <subcellularLocation>
        <location evidence="1">Membrane</location>
        <topology evidence="1">Multi-pass membrane protein</topology>
    </subcellularLocation>
</comment>
<keyword evidence="9 12" id="KW-0472">Membrane</keyword>
<feature type="transmembrane region" description="Helical" evidence="12">
    <location>
        <begin position="436"/>
        <end position="456"/>
    </location>
</feature>
<dbReference type="GO" id="GO:0016887">
    <property type="term" value="F:ATP hydrolysis activity"/>
    <property type="evidence" value="ECO:0007669"/>
    <property type="project" value="InterPro"/>
</dbReference>
<feature type="transmembrane region" description="Helical" evidence="12">
    <location>
        <begin position="523"/>
        <end position="544"/>
    </location>
</feature>
<comment type="caution">
    <text evidence="15">The sequence shown here is derived from an EMBL/GenBank/DDBJ whole genome shotgun (WGS) entry which is preliminary data.</text>
</comment>
<feature type="transmembrane region" description="Helical" evidence="12">
    <location>
        <begin position="103"/>
        <end position="121"/>
    </location>
</feature>
<feature type="transmembrane region" description="Helical" evidence="12">
    <location>
        <begin position="1066"/>
        <end position="1084"/>
    </location>
</feature>
<dbReference type="CDD" id="cd18596">
    <property type="entry name" value="ABC_6TM_VMR1_D1_like"/>
    <property type="match status" value="1"/>
</dbReference>
<dbReference type="SUPFAM" id="SSF52540">
    <property type="entry name" value="P-loop containing nucleoside triphosphate hydrolases"/>
    <property type="match status" value="2"/>
</dbReference>
<evidence type="ECO:0000256" key="8">
    <source>
        <dbReference type="ARBA" id="ARBA00022989"/>
    </source>
</evidence>
<evidence type="ECO:0000256" key="4">
    <source>
        <dbReference type="ARBA" id="ARBA00022692"/>
    </source>
</evidence>
<dbReference type="EMBL" id="ACYE01000146">
    <property type="protein sequence ID" value="EFE42437.1"/>
    <property type="molecule type" value="Genomic_DNA"/>
</dbReference>
<evidence type="ECO:0000259" key="14">
    <source>
        <dbReference type="PROSITE" id="PS50929"/>
    </source>
</evidence>
<dbReference type="InterPro" id="IPR036640">
    <property type="entry name" value="ABC1_TM_sf"/>
</dbReference>
<dbReference type="GO" id="GO:0016020">
    <property type="term" value="C:membrane"/>
    <property type="evidence" value="ECO:0007669"/>
    <property type="project" value="UniProtKB-SubCell"/>
</dbReference>
<feature type="transmembrane region" description="Helical" evidence="12">
    <location>
        <begin position="12"/>
        <end position="32"/>
    </location>
</feature>
<feature type="compositionally biased region" description="Basic and acidic residues" evidence="11">
    <location>
        <begin position="892"/>
        <end position="901"/>
    </location>
</feature>
<evidence type="ECO:0000256" key="11">
    <source>
        <dbReference type="SAM" id="MobiDB-lite"/>
    </source>
</evidence>
<name>D4D6S5_TRIVH</name>
<keyword evidence="8 12" id="KW-1133">Transmembrane helix</keyword>
<keyword evidence="6" id="KW-0547">Nucleotide-binding</keyword>
<feature type="transmembrane region" description="Helical" evidence="12">
    <location>
        <begin position="931"/>
        <end position="954"/>
    </location>
</feature>
<dbReference type="KEGG" id="tve:TRV_02802"/>
<evidence type="ECO:0000256" key="3">
    <source>
        <dbReference type="ARBA" id="ARBA00022448"/>
    </source>
</evidence>
<feature type="domain" description="ABC transporter" evidence="13">
    <location>
        <begin position="606"/>
        <end position="857"/>
    </location>
</feature>
<feature type="compositionally biased region" description="Acidic residues" evidence="11">
    <location>
        <begin position="1341"/>
        <end position="1353"/>
    </location>
</feature>
<reference evidence="16" key="1">
    <citation type="journal article" date="2011" name="Genome Biol.">
        <title>Comparative and functional genomics provide insights into the pathogenicity of dermatophytic fungi.</title>
        <authorList>
            <person name="Burmester A."/>
            <person name="Shelest E."/>
            <person name="Gloeckner G."/>
            <person name="Heddergott C."/>
            <person name="Schindler S."/>
            <person name="Staib P."/>
            <person name="Heidel A."/>
            <person name="Felder M."/>
            <person name="Petzold A."/>
            <person name="Szafranski K."/>
            <person name="Feuermann M."/>
            <person name="Pedruzzi I."/>
            <person name="Priebe S."/>
            <person name="Groth M."/>
            <person name="Winkler R."/>
            <person name="Li W."/>
            <person name="Kniemeyer O."/>
            <person name="Schroeckh V."/>
            <person name="Hertweck C."/>
            <person name="Hube B."/>
            <person name="White T.C."/>
            <person name="Platzer M."/>
            <person name="Guthke R."/>
            <person name="Heitman J."/>
            <person name="Woestemeyer J."/>
            <person name="Zipfel P.F."/>
            <person name="Monod M."/>
            <person name="Brakhage A.A."/>
        </authorList>
    </citation>
    <scope>NUCLEOTIDE SEQUENCE [LARGE SCALE GENOMIC DNA]</scope>
    <source>
        <strain evidence="16">HKI 0517</strain>
    </source>
</reference>
<keyword evidence="10" id="KW-0325">Glycoprotein</keyword>
<dbReference type="InterPro" id="IPR050173">
    <property type="entry name" value="ABC_transporter_C-like"/>
</dbReference>
<dbReference type="Proteomes" id="UP000008383">
    <property type="component" value="Unassembled WGS sequence"/>
</dbReference>
<dbReference type="CDD" id="cd03250">
    <property type="entry name" value="ABCC_MRP_domain1"/>
    <property type="match status" value="1"/>
</dbReference>
<dbReference type="Pfam" id="PF00664">
    <property type="entry name" value="ABC_membrane"/>
    <property type="match status" value="2"/>
</dbReference>
<feature type="transmembrane region" description="Helical" evidence="12">
    <location>
        <begin position="987"/>
        <end position="1004"/>
    </location>
</feature>
<dbReference type="GO" id="GO:0005737">
    <property type="term" value="C:cytoplasm"/>
    <property type="evidence" value="ECO:0007669"/>
    <property type="project" value="UniProtKB-ARBA"/>
</dbReference>
<dbReference type="GO" id="GO:0005524">
    <property type="term" value="F:ATP binding"/>
    <property type="evidence" value="ECO:0007669"/>
    <property type="project" value="UniProtKB-KW"/>
</dbReference>
<organism evidence="15 16">
    <name type="scientific">Trichophyton verrucosum (strain HKI 0517)</name>
    <dbReference type="NCBI Taxonomy" id="663202"/>
    <lineage>
        <taxon>Eukaryota</taxon>
        <taxon>Fungi</taxon>
        <taxon>Dikarya</taxon>
        <taxon>Ascomycota</taxon>
        <taxon>Pezizomycotina</taxon>
        <taxon>Eurotiomycetes</taxon>
        <taxon>Eurotiomycetidae</taxon>
        <taxon>Onygenales</taxon>
        <taxon>Arthrodermataceae</taxon>
        <taxon>Trichophyton</taxon>
    </lineage>
</organism>
<feature type="region of interest" description="Disordered" evidence="11">
    <location>
        <begin position="1340"/>
        <end position="1359"/>
    </location>
</feature>
<evidence type="ECO:0000313" key="15">
    <source>
        <dbReference type="EMBL" id="EFE42437.1"/>
    </source>
</evidence>
<keyword evidence="5" id="KW-0677">Repeat</keyword>
<dbReference type="Pfam" id="PF00005">
    <property type="entry name" value="ABC_tran"/>
    <property type="match status" value="2"/>
</dbReference>
<dbReference type="Gene3D" id="3.40.50.300">
    <property type="entry name" value="P-loop containing nucleotide triphosphate hydrolases"/>
    <property type="match status" value="3"/>
</dbReference>